<keyword evidence="2" id="KW-0472">Membrane</keyword>
<feature type="transmembrane region" description="Helical" evidence="2">
    <location>
        <begin position="94"/>
        <end position="111"/>
    </location>
</feature>
<gene>
    <name evidence="3" type="ORF">NOO_LOCUS10920</name>
</gene>
<proteinExistence type="predicted"/>
<reference evidence="5" key="1">
    <citation type="submission" date="2016-06" db="UniProtKB">
        <authorList>
            <consortium name="WormBaseParasite"/>
        </authorList>
    </citation>
    <scope>IDENTIFICATION</scope>
</reference>
<keyword evidence="2" id="KW-0812">Transmembrane</keyword>
<sequence>MFPTTEAFPNIAGTPSSERKSVDTSGTTPNIPNIAQWNFPECLNLLAIPEQNPTTFLKPGDIRGSHYPLESSGGTGGWRWLFATRAGCWELRSAWVVVVIPTLAYLFLLLLNGSCCCVTVPTVARCVTDCMCWPD</sequence>
<evidence type="ECO:0000313" key="5">
    <source>
        <dbReference type="WBParaSite" id="nOo.2.0.1.t10920-RA"/>
    </source>
</evidence>
<dbReference type="WBParaSite" id="nOo.2.0.1.t10920-RA">
    <property type="protein sequence ID" value="nOo.2.0.1.t10920-RA"/>
    <property type="gene ID" value="nOo.2.0.1.g10920"/>
</dbReference>
<dbReference type="EMBL" id="UYRW01006881">
    <property type="protein sequence ID" value="VDM94647.1"/>
    <property type="molecule type" value="Genomic_DNA"/>
</dbReference>
<protein>
    <submittedName>
        <fullName evidence="3 5">Uncharacterized protein</fullName>
    </submittedName>
</protein>
<organism evidence="5">
    <name type="scientific">Onchocerca ochengi</name>
    <name type="common">Filarial nematode worm</name>
    <dbReference type="NCBI Taxonomy" id="42157"/>
    <lineage>
        <taxon>Eukaryota</taxon>
        <taxon>Metazoa</taxon>
        <taxon>Ecdysozoa</taxon>
        <taxon>Nematoda</taxon>
        <taxon>Chromadorea</taxon>
        <taxon>Rhabditida</taxon>
        <taxon>Spirurina</taxon>
        <taxon>Spiruromorpha</taxon>
        <taxon>Filarioidea</taxon>
        <taxon>Onchocercidae</taxon>
        <taxon>Onchocerca</taxon>
    </lineage>
</organism>
<dbReference type="Proteomes" id="UP000271087">
    <property type="component" value="Unassembled WGS sequence"/>
</dbReference>
<accession>A0A182ES02</accession>
<evidence type="ECO:0000256" key="2">
    <source>
        <dbReference type="SAM" id="Phobius"/>
    </source>
</evidence>
<evidence type="ECO:0000313" key="4">
    <source>
        <dbReference type="Proteomes" id="UP000271087"/>
    </source>
</evidence>
<evidence type="ECO:0000313" key="3">
    <source>
        <dbReference type="EMBL" id="VDM94647.1"/>
    </source>
</evidence>
<name>A0A182ES02_ONCOC</name>
<feature type="region of interest" description="Disordered" evidence="1">
    <location>
        <begin position="1"/>
        <end position="27"/>
    </location>
</feature>
<reference evidence="3 4" key="2">
    <citation type="submission" date="2018-08" db="EMBL/GenBank/DDBJ databases">
        <authorList>
            <person name="Laetsch R D."/>
            <person name="Stevens L."/>
            <person name="Kumar S."/>
            <person name="Blaxter L. M."/>
        </authorList>
    </citation>
    <scope>NUCLEOTIDE SEQUENCE [LARGE SCALE GENOMIC DNA]</scope>
</reference>
<dbReference type="AlphaFoldDB" id="A0A182ES02"/>
<evidence type="ECO:0000256" key="1">
    <source>
        <dbReference type="SAM" id="MobiDB-lite"/>
    </source>
</evidence>
<keyword evidence="4" id="KW-1185">Reference proteome</keyword>
<keyword evidence="2" id="KW-1133">Transmembrane helix</keyword>